<dbReference type="RefSeq" id="WP_074953886.1">
    <property type="nucleotide sequence ID" value="NZ_FPBV01000015.1"/>
</dbReference>
<dbReference type="AlphaFoldDB" id="A0A1I7KBU0"/>
<evidence type="ECO:0000313" key="2">
    <source>
        <dbReference type="Proteomes" id="UP000183508"/>
    </source>
</evidence>
<organism evidence="1 2">
    <name type="scientific">Alicyclobacillus macrosporangiidus</name>
    <dbReference type="NCBI Taxonomy" id="392015"/>
    <lineage>
        <taxon>Bacteria</taxon>
        <taxon>Bacillati</taxon>
        <taxon>Bacillota</taxon>
        <taxon>Bacilli</taxon>
        <taxon>Bacillales</taxon>
        <taxon>Alicyclobacillaceae</taxon>
        <taxon>Alicyclobacillus</taxon>
    </lineage>
</organism>
<keyword evidence="2" id="KW-1185">Reference proteome</keyword>
<reference evidence="2" key="1">
    <citation type="submission" date="2016-10" db="EMBL/GenBank/DDBJ databases">
        <authorList>
            <person name="Varghese N."/>
        </authorList>
    </citation>
    <scope>NUCLEOTIDE SEQUENCE [LARGE SCALE GENOMIC DNA]</scope>
    <source>
        <strain evidence="2">DSM 17980</strain>
    </source>
</reference>
<evidence type="ECO:0008006" key="3">
    <source>
        <dbReference type="Google" id="ProtNLM"/>
    </source>
</evidence>
<proteinExistence type="predicted"/>
<dbReference type="OrthoDB" id="8593545at2"/>
<name>A0A1I7KBU0_9BACL</name>
<dbReference type="STRING" id="392015.SAMN05421543_11511"/>
<dbReference type="Proteomes" id="UP000183508">
    <property type="component" value="Unassembled WGS sequence"/>
</dbReference>
<protein>
    <recommendedName>
        <fullName evidence="3">Ribbon-helix-helix protein, copG family</fullName>
    </recommendedName>
</protein>
<sequence length="140" mass="16364">MPKQPLSVRLPEDLIARLEQSAEVYEGRNDAIERALYRYFRLVDDARRSLRERFSASEICAVMDACNGMMLDRPHLIWAEVADAIRFNHLDSKWEIDGQVLVNKIRELSDVDLYGLEEAIRRFWAHAEEPTEEALRIAFE</sequence>
<dbReference type="EMBL" id="FPBV01000015">
    <property type="protein sequence ID" value="SFU94887.1"/>
    <property type="molecule type" value="Genomic_DNA"/>
</dbReference>
<accession>A0A1I7KBU0</accession>
<gene>
    <name evidence="1" type="ORF">SAMN05421543_11511</name>
</gene>
<evidence type="ECO:0000313" key="1">
    <source>
        <dbReference type="EMBL" id="SFU94887.1"/>
    </source>
</evidence>